<organism evidence="3 4">
    <name type="scientific">Mesorhizobium kowhaii</name>
    <dbReference type="NCBI Taxonomy" id="1300272"/>
    <lineage>
        <taxon>Bacteria</taxon>
        <taxon>Pseudomonadati</taxon>
        <taxon>Pseudomonadota</taxon>
        <taxon>Alphaproteobacteria</taxon>
        <taxon>Hyphomicrobiales</taxon>
        <taxon>Phyllobacteriaceae</taxon>
        <taxon>Mesorhizobium</taxon>
    </lineage>
</organism>
<dbReference type="SUPFAM" id="SSF50199">
    <property type="entry name" value="Staphylococcal nuclease"/>
    <property type="match status" value="1"/>
</dbReference>
<feature type="domain" description="TNase-like" evidence="2">
    <location>
        <begin position="99"/>
        <end position="217"/>
    </location>
</feature>
<dbReference type="SMART" id="SM00318">
    <property type="entry name" value="SNc"/>
    <property type="match status" value="1"/>
</dbReference>
<gene>
    <name evidence="3" type="ORF">B5V02_22300</name>
</gene>
<sequence length="296" mass="32750">MYGLNPRLEAFCLPGRERGVGKVYRYPGNRSNQWRKHTGAKRYRWGSLAGVPMRLVFVTAAAIAAYTTQFVMQHGAVLQGTISSWTEPLPDPIDGRASIIDGDTVEIAGQRIRFNGIDAPESRQYCDDAKGFEYPCGRRAAQALDEFLAASRPLHCSFVERDRYGRLVGNCERADGVSVQRWLVEQGLALDWPRYSNGAFAAEQGTAKAAHRGVWQGRFDQPWDWRAGHSDDPQPAISQPLGIVGSGQVAQSYSCQPRRYCAQVGSCAAAQWYLHNCSWGRKLDADGDGKACETLC</sequence>
<proteinExistence type="predicted"/>
<dbReference type="Gene3D" id="2.40.50.90">
    <property type="match status" value="1"/>
</dbReference>
<name>A0A2W7CQ51_9HYPH</name>
<evidence type="ECO:0000259" key="2">
    <source>
        <dbReference type="PROSITE" id="PS50830"/>
    </source>
</evidence>
<dbReference type="InterPro" id="IPR035437">
    <property type="entry name" value="SNase_OB-fold_sf"/>
</dbReference>
<dbReference type="RefSeq" id="WP_111546312.1">
    <property type="nucleotide sequence ID" value="NZ_MZXV01000051.1"/>
</dbReference>
<dbReference type="Pfam" id="PF00565">
    <property type="entry name" value="SNase"/>
    <property type="match status" value="1"/>
</dbReference>
<dbReference type="InterPro" id="IPR016071">
    <property type="entry name" value="Staphylococal_nuclease_OB-fold"/>
</dbReference>
<feature type="transmembrane region" description="Helical" evidence="1">
    <location>
        <begin position="45"/>
        <end position="66"/>
    </location>
</feature>
<dbReference type="Pfam" id="PF05901">
    <property type="entry name" value="Excalibur"/>
    <property type="match status" value="1"/>
</dbReference>
<dbReference type="SMART" id="SM00894">
    <property type="entry name" value="Excalibur"/>
    <property type="match status" value="1"/>
</dbReference>
<keyword evidence="1" id="KW-0472">Membrane</keyword>
<dbReference type="PANTHER" id="PTHR12302">
    <property type="entry name" value="EBNA2 BINDING PROTEIN P100"/>
    <property type="match status" value="1"/>
</dbReference>
<dbReference type="InterPro" id="IPR008613">
    <property type="entry name" value="Excalibur_Ca-bd_domain"/>
</dbReference>
<dbReference type="EMBL" id="MZXV01000051">
    <property type="protein sequence ID" value="PZV35969.1"/>
    <property type="molecule type" value="Genomic_DNA"/>
</dbReference>
<evidence type="ECO:0000313" key="4">
    <source>
        <dbReference type="Proteomes" id="UP000248616"/>
    </source>
</evidence>
<keyword evidence="1" id="KW-0812">Transmembrane</keyword>
<dbReference type="PANTHER" id="PTHR12302:SF26">
    <property type="entry name" value="BLR1266 PROTEIN"/>
    <property type="match status" value="1"/>
</dbReference>
<protein>
    <recommendedName>
        <fullName evidence="2">TNase-like domain-containing protein</fullName>
    </recommendedName>
</protein>
<dbReference type="OrthoDB" id="9805504at2"/>
<keyword evidence="1" id="KW-1133">Transmembrane helix</keyword>
<evidence type="ECO:0000256" key="1">
    <source>
        <dbReference type="SAM" id="Phobius"/>
    </source>
</evidence>
<dbReference type="PROSITE" id="PS50830">
    <property type="entry name" value="TNASE_3"/>
    <property type="match status" value="1"/>
</dbReference>
<dbReference type="AlphaFoldDB" id="A0A2W7CQ51"/>
<comment type="caution">
    <text evidence="3">The sequence shown here is derived from an EMBL/GenBank/DDBJ whole genome shotgun (WGS) entry which is preliminary data.</text>
</comment>
<dbReference type="Proteomes" id="UP000248616">
    <property type="component" value="Unassembled WGS sequence"/>
</dbReference>
<keyword evidence="4" id="KW-1185">Reference proteome</keyword>
<accession>A0A2W7CQ51</accession>
<reference evidence="4" key="1">
    <citation type="submission" date="2017-03" db="EMBL/GenBank/DDBJ databases">
        <authorList>
            <person name="Safronova V.I."/>
            <person name="Sazanova A.L."/>
            <person name="Chirak E.R."/>
        </authorList>
    </citation>
    <scope>NUCLEOTIDE SEQUENCE [LARGE SCALE GENOMIC DNA]</scope>
    <source>
        <strain evidence="4">Ach-343</strain>
    </source>
</reference>
<evidence type="ECO:0000313" key="3">
    <source>
        <dbReference type="EMBL" id="PZV35969.1"/>
    </source>
</evidence>